<dbReference type="RefSeq" id="XP_040758023.1">
    <property type="nucleotide sequence ID" value="XM_040902950.1"/>
</dbReference>
<dbReference type="OrthoDB" id="2803682at2759"/>
<feature type="region of interest" description="Disordered" evidence="1">
    <location>
        <begin position="296"/>
        <end position="326"/>
    </location>
</feature>
<dbReference type="EMBL" id="KV427690">
    <property type="protein sequence ID" value="KZT00283.1"/>
    <property type="molecule type" value="Genomic_DNA"/>
</dbReference>
<dbReference type="GeneID" id="63819981"/>
<evidence type="ECO:0000256" key="1">
    <source>
        <dbReference type="SAM" id="MobiDB-lite"/>
    </source>
</evidence>
<evidence type="ECO:0000313" key="4">
    <source>
        <dbReference type="Proteomes" id="UP000076871"/>
    </source>
</evidence>
<dbReference type="AlphaFoldDB" id="A0A165B5H0"/>
<name>A0A165B5H0_9APHY</name>
<dbReference type="STRING" id="1314785.A0A165B5H0"/>
<accession>A0A165B5H0</accession>
<feature type="domain" description="HNH nuclease" evidence="2">
    <location>
        <begin position="126"/>
        <end position="188"/>
    </location>
</feature>
<evidence type="ECO:0000313" key="3">
    <source>
        <dbReference type="EMBL" id="KZT00283.1"/>
    </source>
</evidence>
<reference evidence="3 4" key="1">
    <citation type="journal article" date="2016" name="Mol. Biol. Evol.">
        <title>Comparative Genomics of Early-Diverging Mushroom-Forming Fungi Provides Insights into the Origins of Lignocellulose Decay Capabilities.</title>
        <authorList>
            <person name="Nagy L.G."/>
            <person name="Riley R."/>
            <person name="Tritt A."/>
            <person name="Adam C."/>
            <person name="Daum C."/>
            <person name="Floudas D."/>
            <person name="Sun H."/>
            <person name="Yadav J.S."/>
            <person name="Pangilinan J."/>
            <person name="Larsson K.H."/>
            <person name="Matsuura K."/>
            <person name="Barry K."/>
            <person name="Labutti K."/>
            <person name="Kuo R."/>
            <person name="Ohm R.A."/>
            <person name="Bhattacharya S.S."/>
            <person name="Shirouzu T."/>
            <person name="Yoshinaga Y."/>
            <person name="Martin F.M."/>
            <person name="Grigoriev I.V."/>
            <person name="Hibbett D.S."/>
        </authorList>
    </citation>
    <scope>NUCLEOTIDE SEQUENCE [LARGE SCALE GENOMIC DNA]</scope>
    <source>
        <strain evidence="3 4">93-53</strain>
    </source>
</reference>
<protein>
    <recommendedName>
        <fullName evidence="2">HNH nuclease domain-containing protein</fullName>
    </recommendedName>
</protein>
<feature type="compositionally biased region" description="Basic and acidic residues" evidence="1">
    <location>
        <begin position="296"/>
        <end position="312"/>
    </location>
</feature>
<dbReference type="InParanoid" id="A0A165B5H0"/>
<keyword evidence="4" id="KW-1185">Reference proteome</keyword>
<evidence type="ECO:0000259" key="2">
    <source>
        <dbReference type="Pfam" id="PF13391"/>
    </source>
</evidence>
<dbReference type="Proteomes" id="UP000076871">
    <property type="component" value="Unassembled WGS sequence"/>
</dbReference>
<gene>
    <name evidence="3" type="ORF">LAESUDRAFT_560332</name>
</gene>
<proteinExistence type="predicted"/>
<sequence>MMNAPIFTNLHILLNQEPDEWHLALQIPAEELSVFSLCPPRWMAYLAFTITGCRGVLLGPDLTPVDLDDSTSIDISQNNNYYYRHEGDLSPVDLAIERRCIWDSSSDSGRCGDFASRVTERDGNTCVLSGGPPLACDAVHLIRFSLGDEYITHLTTKRKIGNDPIIKEIDDVRNGILVNCLIHRYLGRSAAFLKVPNLFLEARHVCQGAVDQASSQYHFQVFDKTLRVGEFNKMTLPHNRPARLPQTCEARESMPTHTVLAILYGFVALKTWGVDQFMTALQERWPRFYSEEVHSSRDGGAEQVKRDMELSEQKTAQHAQERADRTHARDRMIFDALLMLPSVLDPGRAQRMEERRREAEELEETASRARVDEWLKNGLDM</sequence>
<organism evidence="3 4">
    <name type="scientific">Laetiporus sulphureus 93-53</name>
    <dbReference type="NCBI Taxonomy" id="1314785"/>
    <lineage>
        <taxon>Eukaryota</taxon>
        <taxon>Fungi</taxon>
        <taxon>Dikarya</taxon>
        <taxon>Basidiomycota</taxon>
        <taxon>Agaricomycotina</taxon>
        <taxon>Agaricomycetes</taxon>
        <taxon>Polyporales</taxon>
        <taxon>Laetiporus</taxon>
    </lineage>
</organism>
<dbReference type="InterPro" id="IPR003615">
    <property type="entry name" value="HNH_nuc"/>
</dbReference>
<dbReference type="Pfam" id="PF13391">
    <property type="entry name" value="HNH_2"/>
    <property type="match status" value="1"/>
</dbReference>